<feature type="compositionally biased region" description="Basic and acidic residues" evidence="1">
    <location>
        <begin position="30"/>
        <end position="44"/>
    </location>
</feature>
<keyword evidence="4" id="KW-1185">Reference proteome</keyword>
<evidence type="ECO:0000313" key="4">
    <source>
        <dbReference type="Proteomes" id="UP000215914"/>
    </source>
</evidence>
<reference evidence="2 4" key="1">
    <citation type="journal article" date="2017" name="Nature">
        <title>The sunflower genome provides insights into oil metabolism, flowering and Asterid evolution.</title>
        <authorList>
            <person name="Badouin H."/>
            <person name="Gouzy J."/>
            <person name="Grassa C.J."/>
            <person name="Murat F."/>
            <person name="Staton S.E."/>
            <person name="Cottret L."/>
            <person name="Lelandais-Briere C."/>
            <person name="Owens G.L."/>
            <person name="Carrere S."/>
            <person name="Mayjonade B."/>
            <person name="Legrand L."/>
            <person name="Gill N."/>
            <person name="Kane N.C."/>
            <person name="Bowers J.E."/>
            <person name="Hubner S."/>
            <person name="Bellec A."/>
            <person name="Berard A."/>
            <person name="Berges H."/>
            <person name="Blanchet N."/>
            <person name="Boniface M.C."/>
            <person name="Brunel D."/>
            <person name="Catrice O."/>
            <person name="Chaidir N."/>
            <person name="Claudel C."/>
            <person name="Donnadieu C."/>
            <person name="Faraut T."/>
            <person name="Fievet G."/>
            <person name="Helmstetter N."/>
            <person name="King M."/>
            <person name="Knapp S.J."/>
            <person name="Lai Z."/>
            <person name="Le Paslier M.C."/>
            <person name="Lippi Y."/>
            <person name="Lorenzon L."/>
            <person name="Mandel J.R."/>
            <person name="Marage G."/>
            <person name="Marchand G."/>
            <person name="Marquand E."/>
            <person name="Bret-Mestries E."/>
            <person name="Morien E."/>
            <person name="Nambeesan S."/>
            <person name="Nguyen T."/>
            <person name="Pegot-Espagnet P."/>
            <person name="Pouilly N."/>
            <person name="Raftis F."/>
            <person name="Sallet E."/>
            <person name="Schiex T."/>
            <person name="Thomas J."/>
            <person name="Vandecasteele C."/>
            <person name="Vares D."/>
            <person name="Vear F."/>
            <person name="Vautrin S."/>
            <person name="Crespi M."/>
            <person name="Mangin B."/>
            <person name="Burke J.M."/>
            <person name="Salse J."/>
            <person name="Munos S."/>
            <person name="Vincourt P."/>
            <person name="Rieseberg L.H."/>
            <person name="Langlade N.B."/>
        </authorList>
    </citation>
    <scope>NUCLEOTIDE SEQUENCE [LARGE SCALE GENOMIC DNA]</scope>
    <source>
        <strain evidence="4">cv. SF193</strain>
        <tissue evidence="2">Leaves</tissue>
    </source>
</reference>
<proteinExistence type="predicted"/>
<dbReference type="Proteomes" id="UP000215914">
    <property type="component" value="Chromosome 8"/>
</dbReference>
<accession>A0A251U6V6</accession>
<dbReference type="EMBL" id="CM007897">
    <property type="protein sequence ID" value="OTG19078.1"/>
    <property type="molecule type" value="Genomic_DNA"/>
</dbReference>
<protein>
    <submittedName>
        <fullName evidence="3">Uncharacterized protein</fullName>
    </submittedName>
</protein>
<dbReference type="EMBL" id="MNCJ02000332">
    <property type="protein sequence ID" value="KAF5756721.1"/>
    <property type="molecule type" value="Genomic_DNA"/>
</dbReference>
<gene>
    <name evidence="3" type="ORF">HannXRQ_Chr08g0230051</name>
    <name evidence="2" type="ORF">HanXRQr2_Chr17g0818121</name>
</gene>
<evidence type="ECO:0000256" key="1">
    <source>
        <dbReference type="SAM" id="MobiDB-lite"/>
    </source>
</evidence>
<dbReference type="AlphaFoldDB" id="A0A251U6V6"/>
<reference evidence="3" key="2">
    <citation type="submission" date="2017-02" db="EMBL/GenBank/DDBJ databases">
        <title>Sunflower complete genome.</title>
        <authorList>
            <person name="Langlade N."/>
            <person name="Munos S."/>
        </authorList>
    </citation>
    <scope>NUCLEOTIDE SEQUENCE [LARGE SCALE GENOMIC DNA]</scope>
    <source>
        <tissue evidence="3">Leaves</tissue>
    </source>
</reference>
<dbReference type="Gramene" id="mRNA:HanXRQr2_Chr17g0818121">
    <property type="protein sequence ID" value="mRNA:HanXRQr2_Chr17g0818121"/>
    <property type="gene ID" value="HanXRQr2_Chr17g0818121"/>
</dbReference>
<organism evidence="3 4">
    <name type="scientific">Helianthus annuus</name>
    <name type="common">Common sunflower</name>
    <dbReference type="NCBI Taxonomy" id="4232"/>
    <lineage>
        <taxon>Eukaryota</taxon>
        <taxon>Viridiplantae</taxon>
        <taxon>Streptophyta</taxon>
        <taxon>Embryophyta</taxon>
        <taxon>Tracheophyta</taxon>
        <taxon>Spermatophyta</taxon>
        <taxon>Magnoliopsida</taxon>
        <taxon>eudicotyledons</taxon>
        <taxon>Gunneridae</taxon>
        <taxon>Pentapetalae</taxon>
        <taxon>asterids</taxon>
        <taxon>campanulids</taxon>
        <taxon>Asterales</taxon>
        <taxon>Asteraceae</taxon>
        <taxon>Asteroideae</taxon>
        <taxon>Heliantheae alliance</taxon>
        <taxon>Heliantheae</taxon>
        <taxon>Helianthus</taxon>
    </lineage>
</organism>
<sequence>MMWSTKSCQFERKPKQIALEVHDDDDDGDDYHRPSDLSDSDRRFSLNHRRSTSPVANGLDSAYSSSETERFGPTLLLQMWSADCRHFTSEKTNSTLMVQSNL</sequence>
<evidence type="ECO:0000313" key="2">
    <source>
        <dbReference type="EMBL" id="KAF5756721.1"/>
    </source>
</evidence>
<reference evidence="2" key="3">
    <citation type="submission" date="2020-06" db="EMBL/GenBank/DDBJ databases">
        <title>Helianthus annuus Genome sequencing and assembly Release 2.</title>
        <authorList>
            <person name="Gouzy J."/>
            <person name="Langlade N."/>
            <person name="Munos S."/>
        </authorList>
    </citation>
    <scope>NUCLEOTIDE SEQUENCE</scope>
    <source>
        <tissue evidence="2">Leaves</tissue>
    </source>
</reference>
<feature type="region of interest" description="Disordered" evidence="1">
    <location>
        <begin position="19"/>
        <end position="66"/>
    </location>
</feature>
<name>A0A251U6V6_HELAN</name>
<dbReference type="InParanoid" id="A0A251U6V6"/>
<evidence type="ECO:0000313" key="3">
    <source>
        <dbReference type="EMBL" id="OTG19078.1"/>
    </source>
</evidence>